<dbReference type="PANTHER" id="PTHR11359:SF0">
    <property type="entry name" value="AMP DEAMINASE"/>
    <property type="match status" value="1"/>
</dbReference>
<dbReference type="Gene3D" id="3.20.20.140">
    <property type="entry name" value="Metal-dependent hydrolases"/>
    <property type="match status" value="1"/>
</dbReference>
<name>A0ABP0RH72_9DINO</name>
<feature type="compositionally biased region" description="Low complexity" evidence="2">
    <location>
        <begin position="47"/>
        <end position="68"/>
    </location>
</feature>
<dbReference type="InterPro" id="IPR032466">
    <property type="entry name" value="Metal_Hydrolase"/>
</dbReference>
<feature type="region of interest" description="Disordered" evidence="2">
    <location>
        <begin position="1"/>
        <end position="72"/>
    </location>
</feature>
<proteinExistence type="inferred from homology"/>
<comment type="caution">
    <text evidence="3">The sequence shown here is derived from an EMBL/GenBank/DDBJ whole genome shotgun (WGS) entry which is preliminary data.</text>
</comment>
<protein>
    <recommendedName>
        <fullName evidence="5">AMP deaminase</fullName>
    </recommendedName>
</protein>
<dbReference type="PANTHER" id="PTHR11359">
    <property type="entry name" value="AMP DEAMINASE"/>
    <property type="match status" value="1"/>
</dbReference>
<comment type="similarity">
    <text evidence="1">Belongs to the metallo-dependent hydrolases superfamily. Adenosine and AMP deaminases family.</text>
</comment>
<accession>A0ABP0RH72</accession>
<reference evidence="3 4" key="1">
    <citation type="submission" date="2024-02" db="EMBL/GenBank/DDBJ databases">
        <authorList>
            <person name="Chen Y."/>
            <person name="Shah S."/>
            <person name="Dougan E. K."/>
            <person name="Thang M."/>
            <person name="Chan C."/>
        </authorList>
    </citation>
    <scope>NUCLEOTIDE SEQUENCE [LARGE SCALE GENOMIC DNA]</scope>
</reference>
<keyword evidence="4" id="KW-1185">Reference proteome</keyword>
<dbReference type="Proteomes" id="UP001642484">
    <property type="component" value="Unassembled WGS sequence"/>
</dbReference>
<gene>
    <name evidence="3" type="ORF">CCMP2556_LOCUS46677</name>
</gene>
<evidence type="ECO:0000313" key="4">
    <source>
        <dbReference type="Proteomes" id="UP001642484"/>
    </source>
</evidence>
<evidence type="ECO:0000256" key="2">
    <source>
        <dbReference type="SAM" id="MobiDB-lite"/>
    </source>
</evidence>
<evidence type="ECO:0008006" key="5">
    <source>
        <dbReference type="Google" id="ProtNLM"/>
    </source>
</evidence>
<sequence>MGGGSSTGASYATAAPAPAEAAPLPNASSSASSGSVLGKGAERRVEAVASTRATSSASGAAESHSWHGTQDGRIREKLMQAIRFRKKYLHQAAVVPPVDPAADTTRATLAAGKVMVMVDGVAEIPGLELPAVPSRHDFKQDLIALWKIVKDPECKSTAMNRLERLSVSFQSYDLEQAEQERHDAAEIMGDLYSVMKVDNHIHLAAAMTPRMLLAFIKEKLQKEPEREVIKGKSLKKLIMEAVNFDETSPGGGARELDEERLDSCLHVDALRTVADDHFYHRFDNFNDAYSPLGCAHLRTVFLKSSNHIQGAYFGELAKAVIESYEQNDTYAEMRLSIYGKNLREWDDLAKWLKANDLHSSPATSRNLWMIQIPRVFGAFHKGGLISNFEELLNNIFQPLFEVALDPDTHPELAEVLPAITGVDSVDDESVPDQLCARRSQLYGEHVLPPHDGDVLRPQLWAVSENPPYSYYSFYIYVNLCRWNHLCQLLGRPWHLTFRPHAGEAGEVHHLATTFLLADGINHGVNLQHSPVLQYLYFITQIGISVSPLSNNSLFLKMSKNPFPDFFQRGLNVTLSTDDPLMFHATKEPLLEEYTTARSIFGLSMTDMCEIAAHSVKQSSFAPRGQPSGRVQGLSRDWAMDPRLSNIPQRRLNYRRRCLARELRFLQFGLLPAAEVPDVPEKDLELEWSKLDF</sequence>
<dbReference type="SUPFAM" id="SSF51556">
    <property type="entry name" value="Metallo-dependent hydrolases"/>
    <property type="match status" value="1"/>
</dbReference>
<evidence type="ECO:0000256" key="1">
    <source>
        <dbReference type="ARBA" id="ARBA00006676"/>
    </source>
</evidence>
<dbReference type="Pfam" id="PF19326">
    <property type="entry name" value="AMP_deaminase"/>
    <property type="match status" value="1"/>
</dbReference>
<dbReference type="InterPro" id="IPR006329">
    <property type="entry name" value="AMPD"/>
</dbReference>
<evidence type="ECO:0000313" key="3">
    <source>
        <dbReference type="EMBL" id="CAK9098497.1"/>
    </source>
</evidence>
<dbReference type="EMBL" id="CAXAMN010025807">
    <property type="protein sequence ID" value="CAK9098497.1"/>
    <property type="molecule type" value="Genomic_DNA"/>
</dbReference>
<feature type="compositionally biased region" description="Low complexity" evidence="2">
    <location>
        <begin position="7"/>
        <end position="39"/>
    </location>
</feature>
<dbReference type="Gene3D" id="4.10.800.20">
    <property type="match status" value="1"/>
</dbReference>
<organism evidence="3 4">
    <name type="scientific">Durusdinium trenchii</name>
    <dbReference type="NCBI Taxonomy" id="1381693"/>
    <lineage>
        <taxon>Eukaryota</taxon>
        <taxon>Sar</taxon>
        <taxon>Alveolata</taxon>
        <taxon>Dinophyceae</taxon>
        <taxon>Suessiales</taxon>
        <taxon>Symbiodiniaceae</taxon>
        <taxon>Durusdinium</taxon>
    </lineage>
</organism>